<dbReference type="Pfam" id="PF04773">
    <property type="entry name" value="FecR"/>
    <property type="match status" value="1"/>
</dbReference>
<evidence type="ECO:0000256" key="1">
    <source>
        <dbReference type="SAM" id="Phobius"/>
    </source>
</evidence>
<dbReference type="InterPro" id="IPR012373">
    <property type="entry name" value="Ferrdict_sens_TM"/>
</dbReference>
<dbReference type="InterPro" id="IPR006860">
    <property type="entry name" value="FecR"/>
</dbReference>
<dbReference type="Gene3D" id="2.60.120.1440">
    <property type="match status" value="1"/>
</dbReference>
<organism evidence="4 5">
    <name type="scientific">Algivirga pacifica</name>
    <dbReference type="NCBI Taxonomy" id="1162670"/>
    <lineage>
        <taxon>Bacteria</taxon>
        <taxon>Pseudomonadati</taxon>
        <taxon>Bacteroidota</taxon>
        <taxon>Cytophagia</taxon>
        <taxon>Cytophagales</taxon>
        <taxon>Flammeovirgaceae</taxon>
        <taxon>Algivirga</taxon>
    </lineage>
</organism>
<dbReference type="PIRSF" id="PIRSF018266">
    <property type="entry name" value="FecR"/>
    <property type="match status" value="1"/>
</dbReference>
<dbReference type="Gene3D" id="3.55.50.30">
    <property type="match status" value="1"/>
</dbReference>
<evidence type="ECO:0000259" key="3">
    <source>
        <dbReference type="Pfam" id="PF16344"/>
    </source>
</evidence>
<evidence type="ECO:0000313" key="4">
    <source>
        <dbReference type="EMBL" id="GAA4848580.1"/>
    </source>
</evidence>
<accession>A0ABP9DJR7</accession>
<keyword evidence="1" id="KW-1133">Transmembrane helix</keyword>
<gene>
    <name evidence="4" type="ORF">GCM10023331_36610</name>
</gene>
<dbReference type="Proteomes" id="UP001500298">
    <property type="component" value="Unassembled WGS sequence"/>
</dbReference>
<evidence type="ECO:0000259" key="2">
    <source>
        <dbReference type="Pfam" id="PF04773"/>
    </source>
</evidence>
<proteinExistence type="predicted"/>
<feature type="transmembrane region" description="Helical" evidence="1">
    <location>
        <begin position="73"/>
        <end position="93"/>
    </location>
</feature>
<dbReference type="Pfam" id="PF16344">
    <property type="entry name" value="FecR_C"/>
    <property type="match status" value="1"/>
</dbReference>
<dbReference type="RefSeq" id="WP_345374472.1">
    <property type="nucleotide sequence ID" value="NZ_BAABJX010000059.1"/>
</dbReference>
<dbReference type="EMBL" id="BAABJX010000059">
    <property type="protein sequence ID" value="GAA4848580.1"/>
    <property type="molecule type" value="Genomic_DNA"/>
</dbReference>
<reference evidence="5" key="1">
    <citation type="journal article" date="2019" name="Int. J. Syst. Evol. Microbiol.">
        <title>The Global Catalogue of Microorganisms (GCM) 10K type strain sequencing project: providing services to taxonomists for standard genome sequencing and annotation.</title>
        <authorList>
            <consortium name="The Broad Institute Genomics Platform"/>
            <consortium name="The Broad Institute Genome Sequencing Center for Infectious Disease"/>
            <person name="Wu L."/>
            <person name="Ma J."/>
        </authorList>
    </citation>
    <scope>NUCLEOTIDE SEQUENCE [LARGE SCALE GENOMIC DNA]</scope>
    <source>
        <strain evidence="5">JCM 18326</strain>
    </source>
</reference>
<keyword evidence="1" id="KW-0472">Membrane</keyword>
<keyword evidence="5" id="KW-1185">Reference proteome</keyword>
<evidence type="ECO:0000313" key="5">
    <source>
        <dbReference type="Proteomes" id="UP001500298"/>
    </source>
</evidence>
<protein>
    <submittedName>
        <fullName evidence="4">FecR family protein</fullName>
    </submittedName>
</protein>
<feature type="domain" description="Protein FecR C-terminal" evidence="3">
    <location>
        <begin position="232"/>
        <end position="297"/>
    </location>
</feature>
<sequence length="299" mass="34133">MDKKEQINKWLDDNMSSEERSTFEQSEAFERLQKLSYYYLQQKKQPYAVQEEWEKIQNNLPQKNRTISFFPSYRLWQVAAVIALLLVGGVYFMNQLPTTHYAHPGDSLALTLPDASSVRLNAGSQLSYKESEWDKQRDVQLEGEAFFKVKKGSSFRVHTSLGSVEVLGTEFNVKERDNWFEVSCFEGLVAVQHNGKNIELPAGKTFSVNKGITKLGSVKKFGEPLWTKGESYFNNTPLQDVLKEIERQYDLSIKAQSIDSSVHFSGSFPHNNLEATLKSVTLPLGISYKIIDRNTVVLK</sequence>
<name>A0ABP9DJR7_9BACT</name>
<dbReference type="PANTHER" id="PTHR30273">
    <property type="entry name" value="PERIPLASMIC SIGNAL SENSOR AND SIGMA FACTOR ACTIVATOR FECR-RELATED"/>
    <property type="match status" value="1"/>
</dbReference>
<keyword evidence="1" id="KW-0812">Transmembrane</keyword>
<dbReference type="InterPro" id="IPR032508">
    <property type="entry name" value="FecR_C"/>
</dbReference>
<comment type="caution">
    <text evidence="4">The sequence shown here is derived from an EMBL/GenBank/DDBJ whole genome shotgun (WGS) entry which is preliminary data.</text>
</comment>
<dbReference type="PANTHER" id="PTHR30273:SF2">
    <property type="entry name" value="PROTEIN FECR"/>
    <property type="match status" value="1"/>
</dbReference>
<feature type="domain" description="FecR protein" evidence="2">
    <location>
        <begin position="104"/>
        <end position="189"/>
    </location>
</feature>